<evidence type="ECO:0000313" key="3">
    <source>
        <dbReference type="EMBL" id="SLN70916.1"/>
    </source>
</evidence>
<dbReference type="GO" id="GO:0030497">
    <property type="term" value="P:fatty acid elongation"/>
    <property type="evidence" value="ECO:0007669"/>
    <property type="project" value="TreeGrafter"/>
</dbReference>
<dbReference type="RefSeq" id="WP_245749760.1">
    <property type="nucleotide sequence ID" value="NZ_FOPF01000019.1"/>
</dbReference>
<dbReference type="InterPro" id="IPR036291">
    <property type="entry name" value="NAD(P)-bd_dom_sf"/>
</dbReference>
<dbReference type="PANTHER" id="PTHR42760:SF40">
    <property type="entry name" value="3-OXOACYL-[ACYL-CARRIER-PROTEIN] REDUCTASE, CHLOROPLASTIC"/>
    <property type="match status" value="1"/>
</dbReference>
<dbReference type="Gene3D" id="3.40.50.720">
    <property type="entry name" value="NAD(P)-binding Rossmann-like Domain"/>
    <property type="match status" value="1"/>
</dbReference>
<accession>A0A1Y5TS46</accession>
<dbReference type="FunFam" id="3.40.50.720:FF:000173">
    <property type="entry name" value="3-oxoacyl-[acyl-carrier protein] reductase"/>
    <property type="match status" value="1"/>
</dbReference>
<organism evidence="3 4">
    <name type="scientific">Palleronia marisminoris</name>
    <dbReference type="NCBI Taxonomy" id="315423"/>
    <lineage>
        <taxon>Bacteria</taxon>
        <taxon>Pseudomonadati</taxon>
        <taxon>Pseudomonadota</taxon>
        <taxon>Alphaproteobacteria</taxon>
        <taxon>Rhodobacterales</taxon>
        <taxon>Roseobacteraceae</taxon>
        <taxon>Palleronia</taxon>
    </lineage>
</organism>
<dbReference type="EC" id="1.1.1.47" evidence="3"/>
<comment type="similarity">
    <text evidence="1">Belongs to the short-chain dehydrogenases/reductases (SDR) family.</text>
</comment>
<gene>
    <name evidence="3" type="primary">gdhI</name>
    <name evidence="3" type="ORF">PAM7066_03612</name>
</gene>
<dbReference type="PRINTS" id="PR00080">
    <property type="entry name" value="SDRFAMILY"/>
</dbReference>
<dbReference type="InterPro" id="IPR020904">
    <property type="entry name" value="Sc_DH/Rdtase_CS"/>
</dbReference>
<protein>
    <submittedName>
        <fullName evidence="3">Glucose 1-dehydrogenase 1</fullName>
        <ecNumber evidence="3">1.1.1.47</ecNumber>
    </submittedName>
</protein>
<dbReference type="SUPFAM" id="SSF51735">
    <property type="entry name" value="NAD(P)-binding Rossmann-fold domains"/>
    <property type="match status" value="1"/>
</dbReference>
<name>A0A1Y5TS46_9RHOB</name>
<dbReference type="EMBL" id="FWFV01000018">
    <property type="protein sequence ID" value="SLN70916.1"/>
    <property type="molecule type" value="Genomic_DNA"/>
</dbReference>
<evidence type="ECO:0000256" key="1">
    <source>
        <dbReference type="ARBA" id="ARBA00006484"/>
    </source>
</evidence>
<dbReference type="AlphaFoldDB" id="A0A1Y5TS46"/>
<reference evidence="3 4" key="1">
    <citation type="submission" date="2017-03" db="EMBL/GenBank/DDBJ databases">
        <authorList>
            <person name="Afonso C.L."/>
            <person name="Miller P.J."/>
            <person name="Scott M.A."/>
            <person name="Spackman E."/>
            <person name="Goraichik I."/>
            <person name="Dimitrov K.M."/>
            <person name="Suarez D.L."/>
            <person name="Swayne D.E."/>
        </authorList>
    </citation>
    <scope>NUCLEOTIDE SEQUENCE [LARGE SCALE GENOMIC DNA]</scope>
    <source>
        <strain evidence="3 4">CECT 7066</strain>
    </source>
</reference>
<dbReference type="InterPro" id="IPR002347">
    <property type="entry name" value="SDR_fam"/>
</dbReference>
<proteinExistence type="inferred from homology"/>
<keyword evidence="4" id="KW-1185">Reference proteome</keyword>
<dbReference type="STRING" id="315423.SAMN04488020_11922"/>
<dbReference type="PRINTS" id="PR00081">
    <property type="entry name" value="GDHRDH"/>
</dbReference>
<dbReference type="Pfam" id="PF13561">
    <property type="entry name" value="adh_short_C2"/>
    <property type="match status" value="1"/>
</dbReference>
<sequence length="260" mass="28014">MDKQSPMKKLAVVTGGNTGIGRVLCLGFAKAGYAVAFSWHSTPEMASSLVDEIERIGARAIAIECDAGVEDDVITFFDRVLDWFGQAPDVLVNNAGVQTWAPLLELSGPDWERVIRTNLTGTFLNTREAGRRMVADRKPGSIINIGSGCNKVAFPKLVDYTASKGGIEQFTKVAAVELGPHGIRVNCVAPGAIINDRTRAESPDYDGAWSRITPLRRVGTAEDIVGPVLFFAGEDSKFVTGQTLWVDGGVFTQANWPQEA</sequence>
<evidence type="ECO:0000256" key="2">
    <source>
        <dbReference type="ARBA" id="ARBA00023002"/>
    </source>
</evidence>
<keyword evidence="2 3" id="KW-0560">Oxidoreductase</keyword>
<dbReference type="PROSITE" id="PS00061">
    <property type="entry name" value="ADH_SHORT"/>
    <property type="match status" value="1"/>
</dbReference>
<dbReference type="PANTHER" id="PTHR42760">
    <property type="entry name" value="SHORT-CHAIN DEHYDROGENASES/REDUCTASES FAMILY MEMBER"/>
    <property type="match status" value="1"/>
</dbReference>
<dbReference type="Proteomes" id="UP000193870">
    <property type="component" value="Unassembled WGS sequence"/>
</dbReference>
<dbReference type="GO" id="GO:0047936">
    <property type="term" value="F:glucose 1-dehydrogenase [NAD(P)+] activity"/>
    <property type="evidence" value="ECO:0007669"/>
    <property type="project" value="UniProtKB-EC"/>
</dbReference>
<evidence type="ECO:0000313" key="4">
    <source>
        <dbReference type="Proteomes" id="UP000193870"/>
    </source>
</evidence>